<dbReference type="InterPro" id="IPR004358">
    <property type="entry name" value="Sig_transdc_His_kin-like_C"/>
</dbReference>
<evidence type="ECO:0000256" key="1">
    <source>
        <dbReference type="ARBA" id="ARBA00000085"/>
    </source>
</evidence>
<dbReference type="SUPFAM" id="SSF46689">
    <property type="entry name" value="Homeodomain-like"/>
    <property type="match status" value="1"/>
</dbReference>
<dbReference type="PRINTS" id="PR00344">
    <property type="entry name" value="BCTRLSENSOR"/>
</dbReference>
<dbReference type="SMART" id="SM00387">
    <property type="entry name" value="HATPase_c"/>
    <property type="match status" value="1"/>
</dbReference>
<evidence type="ECO:0000256" key="7">
    <source>
        <dbReference type="ARBA" id="ARBA00023163"/>
    </source>
</evidence>
<dbReference type="SUPFAM" id="SSF101898">
    <property type="entry name" value="NHL repeat"/>
    <property type="match status" value="1"/>
</dbReference>
<dbReference type="InterPro" id="IPR003594">
    <property type="entry name" value="HATPase_dom"/>
</dbReference>
<dbReference type="InterPro" id="IPR001789">
    <property type="entry name" value="Sig_transdc_resp-reg_receiver"/>
</dbReference>
<evidence type="ECO:0000313" key="15">
    <source>
        <dbReference type="Proteomes" id="UP000555103"/>
    </source>
</evidence>
<evidence type="ECO:0000256" key="4">
    <source>
        <dbReference type="ARBA" id="ARBA00022679"/>
    </source>
</evidence>
<dbReference type="CDD" id="cd17574">
    <property type="entry name" value="REC_OmpR"/>
    <property type="match status" value="1"/>
</dbReference>
<dbReference type="SUPFAM" id="SSF63829">
    <property type="entry name" value="Calcium-dependent phosphotriesterase"/>
    <property type="match status" value="2"/>
</dbReference>
<evidence type="ECO:0000256" key="9">
    <source>
        <dbReference type="SAM" id="MobiDB-lite"/>
    </source>
</evidence>
<dbReference type="Pfam" id="PF12833">
    <property type="entry name" value="HTH_18"/>
    <property type="match status" value="1"/>
</dbReference>
<dbReference type="InterPro" id="IPR003661">
    <property type="entry name" value="HisK_dim/P_dom"/>
</dbReference>
<dbReference type="Gene3D" id="3.40.50.2300">
    <property type="match status" value="1"/>
</dbReference>
<dbReference type="InterPro" id="IPR036097">
    <property type="entry name" value="HisK_dim/P_sf"/>
</dbReference>
<dbReference type="SUPFAM" id="SSF52172">
    <property type="entry name" value="CheY-like"/>
    <property type="match status" value="1"/>
</dbReference>
<keyword evidence="10" id="KW-0472">Membrane</keyword>
<dbReference type="Pfam" id="PF02518">
    <property type="entry name" value="HATPase_c"/>
    <property type="match status" value="1"/>
</dbReference>
<feature type="domain" description="HTH araC/xylS-type" evidence="11">
    <location>
        <begin position="1251"/>
        <end position="1350"/>
    </location>
</feature>
<dbReference type="InterPro" id="IPR036890">
    <property type="entry name" value="HATPase_C_sf"/>
</dbReference>
<dbReference type="FunFam" id="3.30.565.10:FF:000006">
    <property type="entry name" value="Sensor histidine kinase WalK"/>
    <property type="match status" value="1"/>
</dbReference>
<keyword evidence="6" id="KW-0805">Transcription regulation</keyword>
<feature type="domain" description="Histidine kinase" evidence="12">
    <location>
        <begin position="831"/>
        <end position="1051"/>
    </location>
</feature>
<dbReference type="Gene3D" id="3.30.565.10">
    <property type="entry name" value="Histidine kinase-like ATPase, C-terminal domain"/>
    <property type="match status" value="1"/>
</dbReference>
<feature type="domain" description="Response regulatory" evidence="13">
    <location>
        <begin position="1102"/>
        <end position="1217"/>
    </location>
</feature>
<keyword evidence="14" id="KW-0238">DNA-binding</keyword>
<dbReference type="InterPro" id="IPR011123">
    <property type="entry name" value="Y_Y_Y"/>
</dbReference>
<sequence>MKHIRIIILLFSFFSSSIYLGAYNIRHINSRDGLSNSAVICLFQDAERYLWIGTYDGLNKYNGTDIKIYKPSINNKYSLSGNVIRKIVESKNDYLWIITKSGLDKYSKKSDKVEAHFNEFREDCFITSDSKGNLFIMTQTGKLYYYDFIENEFNEISFPEPEAYNNCRNFIIDQDNKIWITHNGIIKQFTIDWWNNSKPKLSKVETFKHQEAIVYTFYDKGSLIIVDKKGDLFVVRPDERKYIRNIYSAIAEYGDITSIIFDDLDILIAFRISGLIKLNHKKEYEAEKMPVNCGVFSLLKDDTQDIIWVGTDGQGVYACMKEEYVFNGINLEELSINKQRPIRAIYTDRYNDLWLGTKGNGIIKIKNYDNAQEYNRSNVEHLTNENGLSNDAVFAFEMSQGNNVLWIGSNGPFLDYYSYEDKKIHRLTNNNPIGFVGVHSLLETCDSILWVASSHALLKVNIQKRRNRLEVENIRKYEFDIKNKQRFNQIFSIRQENDSIMWLAMRGNGAIRLNCSNGSYRLVTFDEKGIAPMNDILSICLDKKGNNWFGSSYGINNVKILPNGKFDYQNFNESNGLPNNTIHGILEDYDGKLWLSTNAGITLFDPSEKTFRSFNQRTGLKVIEFSDNAYFKDEQQSRYFFGGIDGVVWIKHEEKTNKYFTPPVYFTRLRVFNEEFNINDFLVDKGKQSHLQLKYNQNFFTVSFIANDFINGMNGKYSYKLDHFSEVWMDANSCEAQFTNIPPGKYVLRVKYYGANTSDSQIANLNIIILPPWYLSIYAKFLYGIASICLLILLYRYIKKKYERKNMKIEQLLAQKYKEEMYENKLRFFTNITHEFCTPLTLIYTPSERILNYEGSDSFVKKYAWTIKSNAEKLNNLIQEIIDFRRIETGNKICKIESCNINNICSEIAESFTDLAEENHINFCLNIASTIIWNLDQNCITKILNNLISNAFKYTLENGFINVTVYTEKEELVLKIYNTGKGIDKKDIPYIFNRYSVLDDVETNSIKGLSSRNGLGLAICKSMVDLLGGNIEVKSEVGKYAEFIVRLPAANLSKTERTEQTGQEKNIVNKDDPNKQNKNLFTLEENKAEVDNPCHNSKKRPSILVIDDNEAVLSLLKDILCDDYNILIAKDGNEGFSKLTDMAPDLIITDVMMPNYDGISLTKKIKGNPHTMHIPLIILSAKSAINDKISGIESGADAYISKPFDTQYLKTVIKQLIEKEKNLKKYYNSSLSAYDYLNGQLLTKEDRIFVNSAIDIIEKNINNIEFSPEDLADNLRVSMRSLYRKFKDLELLPPKDFIKEQRITYAAQLILKTNLTIQEIMYSTGFTTRSHFYKEFTKRYNQSPKEYRESHT</sequence>
<dbReference type="InterPro" id="IPR005467">
    <property type="entry name" value="His_kinase_dom"/>
</dbReference>
<proteinExistence type="predicted"/>
<dbReference type="GO" id="GO:0043565">
    <property type="term" value="F:sequence-specific DNA binding"/>
    <property type="evidence" value="ECO:0007669"/>
    <property type="project" value="InterPro"/>
</dbReference>
<comment type="catalytic activity">
    <reaction evidence="1">
        <text>ATP + protein L-histidine = ADP + protein N-phospho-L-histidine.</text>
        <dbReference type="EC" id="2.7.13.3"/>
    </reaction>
</comment>
<dbReference type="InterPro" id="IPR009057">
    <property type="entry name" value="Homeodomain-like_sf"/>
</dbReference>
<keyword evidence="10" id="KW-1133">Transmembrane helix</keyword>
<dbReference type="EMBL" id="JACIEP010000004">
    <property type="protein sequence ID" value="MBB4035601.1"/>
    <property type="molecule type" value="Genomic_DNA"/>
</dbReference>
<dbReference type="Pfam" id="PF07495">
    <property type="entry name" value="Y_Y_Y"/>
    <property type="match status" value="1"/>
</dbReference>
<gene>
    <name evidence="14" type="ORF">GGR21_001494</name>
</gene>
<dbReference type="PROSITE" id="PS01124">
    <property type="entry name" value="HTH_ARAC_FAMILY_2"/>
    <property type="match status" value="1"/>
</dbReference>
<dbReference type="Gene3D" id="1.10.10.60">
    <property type="entry name" value="Homeodomain-like"/>
    <property type="match status" value="1"/>
</dbReference>
<dbReference type="Pfam" id="PF00072">
    <property type="entry name" value="Response_reg"/>
    <property type="match status" value="1"/>
</dbReference>
<dbReference type="InterPro" id="IPR013783">
    <property type="entry name" value="Ig-like_fold"/>
</dbReference>
<dbReference type="SMART" id="SM00342">
    <property type="entry name" value="HTH_ARAC"/>
    <property type="match status" value="1"/>
</dbReference>
<keyword evidence="7" id="KW-0804">Transcription</keyword>
<dbReference type="PROSITE" id="PS50109">
    <property type="entry name" value="HIS_KIN"/>
    <property type="match status" value="1"/>
</dbReference>
<keyword evidence="3 8" id="KW-0597">Phosphoprotein</keyword>
<dbReference type="InterPro" id="IPR011006">
    <property type="entry name" value="CheY-like_superfamily"/>
</dbReference>
<dbReference type="Pfam" id="PF00512">
    <property type="entry name" value="HisKA"/>
    <property type="match status" value="1"/>
</dbReference>
<dbReference type="Gene3D" id="2.60.40.10">
    <property type="entry name" value="Immunoglobulins"/>
    <property type="match status" value="1"/>
</dbReference>
<dbReference type="Gene3D" id="2.130.10.10">
    <property type="entry name" value="YVTN repeat-like/Quinoprotein amine dehydrogenase"/>
    <property type="match status" value="3"/>
</dbReference>
<evidence type="ECO:0000259" key="13">
    <source>
        <dbReference type="PROSITE" id="PS50110"/>
    </source>
</evidence>
<evidence type="ECO:0000256" key="8">
    <source>
        <dbReference type="PROSITE-ProRule" id="PRU00169"/>
    </source>
</evidence>
<evidence type="ECO:0000256" key="3">
    <source>
        <dbReference type="ARBA" id="ARBA00022553"/>
    </source>
</evidence>
<dbReference type="InterPro" id="IPR018060">
    <property type="entry name" value="HTH_AraC"/>
</dbReference>
<protein>
    <recommendedName>
        <fullName evidence="2">histidine kinase</fullName>
        <ecNumber evidence="2">2.7.13.3</ecNumber>
    </recommendedName>
</protein>
<feature type="region of interest" description="Disordered" evidence="9">
    <location>
        <begin position="1055"/>
        <end position="1076"/>
    </location>
</feature>
<evidence type="ECO:0000256" key="5">
    <source>
        <dbReference type="ARBA" id="ARBA00022777"/>
    </source>
</evidence>
<dbReference type="InterPro" id="IPR011110">
    <property type="entry name" value="Reg_prop"/>
</dbReference>
<name>A0A840CKA4_9BACT</name>
<evidence type="ECO:0000259" key="11">
    <source>
        <dbReference type="PROSITE" id="PS01124"/>
    </source>
</evidence>
<keyword evidence="10" id="KW-0812">Transmembrane</keyword>
<evidence type="ECO:0000256" key="6">
    <source>
        <dbReference type="ARBA" id="ARBA00023015"/>
    </source>
</evidence>
<keyword evidence="4" id="KW-0808">Transferase</keyword>
<dbReference type="InterPro" id="IPR015943">
    <property type="entry name" value="WD40/YVTN_repeat-like_dom_sf"/>
</dbReference>
<dbReference type="Gene3D" id="1.10.287.130">
    <property type="match status" value="1"/>
</dbReference>
<dbReference type="PROSITE" id="PS50110">
    <property type="entry name" value="RESPONSE_REGULATORY"/>
    <property type="match status" value="1"/>
</dbReference>
<dbReference type="SMART" id="SM00388">
    <property type="entry name" value="HisKA"/>
    <property type="match status" value="1"/>
</dbReference>
<dbReference type="SUPFAM" id="SSF55874">
    <property type="entry name" value="ATPase domain of HSP90 chaperone/DNA topoisomerase II/histidine kinase"/>
    <property type="match status" value="1"/>
</dbReference>
<evidence type="ECO:0000259" key="12">
    <source>
        <dbReference type="PROSITE" id="PS50109"/>
    </source>
</evidence>
<organism evidence="14 15">
    <name type="scientific">Dysgonomonas hofstadii</name>
    <dbReference type="NCBI Taxonomy" id="637886"/>
    <lineage>
        <taxon>Bacteria</taxon>
        <taxon>Pseudomonadati</taxon>
        <taxon>Bacteroidota</taxon>
        <taxon>Bacteroidia</taxon>
        <taxon>Bacteroidales</taxon>
        <taxon>Dysgonomonadaceae</taxon>
        <taxon>Dysgonomonas</taxon>
    </lineage>
</organism>
<evidence type="ECO:0000313" key="14">
    <source>
        <dbReference type="EMBL" id="MBB4035601.1"/>
    </source>
</evidence>
<dbReference type="GO" id="GO:0000155">
    <property type="term" value="F:phosphorelay sensor kinase activity"/>
    <property type="evidence" value="ECO:0007669"/>
    <property type="project" value="InterPro"/>
</dbReference>
<comment type="caution">
    <text evidence="14">The sequence shown here is derived from an EMBL/GenBank/DDBJ whole genome shotgun (WGS) entry which is preliminary data.</text>
</comment>
<dbReference type="PANTHER" id="PTHR43547">
    <property type="entry name" value="TWO-COMPONENT HISTIDINE KINASE"/>
    <property type="match status" value="1"/>
</dbReference>
<feature type="modified residue" description="4-aspartylphosphate" evidence="8">
    <location>
        <position position="1150"/>
    </location>
</feature>
<evidence type="ECO:0000256" key="10">
    <source>
        <dbReference type="SAM" id="Phobius"/>
    </source>
</evidence>
<accession>A0A840CKA4</accession>
<keyword evidence="5 14" id="KW-0418">Kinase</keyword>
<dbReference type="Pfam" id="PF07494">
    <property type="entry name" value="Reg_prop"/>
    <property type="match status" value="2"/>
</dbReference>
<dbReference type="PANTHER" id="PTHR43547:SF2">
    <property type="entry name" value="HYBRID SIGNAL TRANSDUCTION HISTIDINE KINASE C"/>
    <property type="match status" value="1"/>
</dbReference>
<feature type="transmembrane region" description="Helical" evidence="10">
    <location>
        <begin position="773"/>
        <end position="798"/>
    </location>
</feature>
<dbReference type="SMART" id="SM00448">
    <property type="entry name" value="REC"/>
    <property type="match status" value="1"/>
</dbReference>
<dbReference type="EC" id="2.7.13.3" evidence="2"/>
<dbReference type="RefSeq" id="WP_183306527.1">
    <property type="nucleotide sequence ID" value="NZ_JACIEP010000004.1"/>
</dbReference>
<evidence type="ECO:0000256" key="2">
    <source>
        <dbReference type="ARBA" id="ARBA00012438"/>
    </source>
</evidence>
<dbReference type="Proteomes" id="UP000555103">
    <property type="component" value="Unassembled WGS sequence"/>
</dbReference>
<dbReference type="CDD" id="cd00082">
    <property type="entry name" value="HisKA"/>
    <property type="match status" value="1"/>
</dbReference>
<reference evidence="14 15" key="1">
    <citation type="submission" date="2020-08" db="EMBL/GenBank/DDBJ databases">
        <title>Genomic Encyclopedia of Type Strains, Phase IV (KMG-IV): sequencing the most valuable type-strain genomes for metagenomic binning, comparative biology and taxonomic classification.</title>
        <authorList>
            <person name="Goeker M."/>
        </authorList>
    </citation>
    <scope>NUCLEOTIDE SEQUENCE [LARGE SCALE GENOMIC DNA]</scope>
    <source>
        <strain evidence="14 15">DSM 104969</strain>
    </source>
</reference>
<dbReference type="SUPFAM" id="SSF47384">
    <property type="entry name" value="Homodimeric domain of signal transducing histidine kinase"/>
    <property type="match status" value="1"/>
</dbReference>
<keyword evidence="15" id="KW-1185">Reference proteome</keyword>
<dbReference type="GO" id="GO:0003700">
    <property type="term" value="F:DNA-binding transcription factor activity"/>
    <property type="evidence" value="ECO:0007669"/>
    <property type="project" value="InterPro"/>
</dbReference>